<dbReference type="AlphaFoldDB" id="A0AAN6PES9"/>
<feature type="compositionally biased region" description="Low complexity" evidence="1">
    <location>
        <begin position="24"/>
        <end position="37"/>
    </location>
</feature>
<evidence type="ECO:0000313" key="3">
    <source>
        <dbReference type="Proteomes" id="UP001303115"/>
    </source>
</evidence>
<reference evidence="3" key="1">
    <citation type="journal article" date="2023" name="Mol. Phylogenet. Evol.">
        <title>Genome-scale phylogeny and comparative genomics of the fungal order Sordariales.</title>
        <authorList>
            <person name="Hensen N."/>
            <person name="Bonometti L."/>
            <person name="Westerberg I."/>
            <person name="Brannstrom I.O."/>
            <person name="Guillou S."/>
            <person name="Cros-Aarteil S."/>
            <person name="Calhoun S."/>
            <person name="Haridas S."/>
            <person name="Kuo A."/>
            <person name="Mondo S."/>
            <person name="Pangilinan J."/>
            <person name="Riley R."/>
            <person name="LaButti K."/>
            <person name="Andreopoulos B."/>
            <person name="Lipzen A."/>
            <person name="Chen C."/>
            <person name="Yan M."/>
            <person name="Daum C."/>
            <person name="Ng V."/>
            <person name="Clum A."/>
            <person name="Steindorff A."/>
            <person name="Ohm R.A."/>
            <person name="Martin F."/>
            <person name="Silar P."/>
            <person name="Natvig D.O."/>
            <person name="Lalanne C."/>
            <person name="Gautier V."/>
            <person name="Ament-Velasquez S.L."/>
            <person name="Kruys A."/>
            <person name="Hutchinson M.I."/>
            <person name="Powell A.J."/>
            <person name="Barry K."/>
            <person name="Miller A.N."/>
            <person name="Grigoriev I.V."/>
            <person name="Debuchy R."/>
            <person name="Gladieux P."/>
            <person name="Hiltunen Thoren M."/>
            <person name="Johannesson H."/>
        </authorList>
    </citation>
    <scope>NUCLEOTIDE SEQUENCE [LARGE SCALE GENOMIC DNA]</scope>
    <source>
        <strain evidence="3">CBS 284.82</strain>
    </source>
</reference>
<feature type="region of interest" description="Disordered" evidence="1">
    <location>
        <begin position="80"/>
        <end position="162"/>
    </location>
</feature>
<feature type="compositionally biased region" description="Basic and acidic residues" evidence="1">
    <location>
        <begin position="152"/>
        <end position="162"/>
    </location>
</feature>
<comment type="caution">
    <text evidence="2">The sequence shown here is derived from an EMBL/GenBank/DDBJ whole genome shotgun (WGS) entry which is preliminary data.</text>
</comment>
<proteinExistence type="predicted"/>
<dbReference type="EMBL" id="MU854397">
    <property type="protein sequence ID" value="KAK4039581.1"/>
    <property type="molecule type" value="Genomic_DNA"/>
</dbReference>
<evidence type="ECO:0000313" key="2">
    <source>
        <dbReference type="EMBL" id="KAK4039581.1"/>
    </source>
</evidence>
<protein>
    <submittedName>
        <fullName evidence="2">Uncharacterized protein</fullName>
    </submittedName>
</protein>
<name>A0AAN6PES9_9PEZI</name>
<feature type="compositionally biased region" description="Polar residues" evidence="1">
    <location>
        <begin position="38"/>
        <end position="53"/>
    </location>
</feature>
<accession>A0AAN6PES9</accession>
<feature type="compositionally biased region" description="Polar residues" evidence="1">
    <location>
        <begin position="175"/>
        <end position="196"/>
    </location>
</feature>
<sequence length="445" mass="47269">MEGRSHPLRLPLPTPRRPMYQRTASSSSEASHASNGSHRSQGSEDQFVLSPSHTPAHENAPPRVMISRFATDSAVARHRLLLGKEVNTSPRDSKSNPRSPNYPRIAPASKSRPVVIELPAGRREDPTSVASSSIPPVPLSARGDVPGGYFPLHEDPESRVHIPHPFHLDADMARQSSLQRAAESSKSSADPRSLSPTHHPAHVSLNNTNNPAPPSASAPPDTPISSYMPSGHHDDVVLPMGKYYPSNWEKRHGKTPQQQTQPPATTITQPAAAISATKSEPQVPKLHQGDHPSAPNRPGSDIKRRLQQYQRDMVAQAAMAANALLAASSSGGGSAKSSAPAPSLLPNKGQLAATFLRTHKPLSPRLQPVGSPGGPVTPMSLEADSYLSFGLGSPSGRDMVVELPGVLDNGDGEGRRAGVVGKGKHRRRESRSMSSPVVEMGAASV</sequence>
<dbReference type="Proteomes" id="UP001303115">
    <property type="component" value="Unassembled WGS sequence"/>
</dbReference>
<evidence type="ECO:0000256" key="1">
    <source>
        <dbReference type="SAM" id="MobiDB-lite"/>
    </source>
</evidence>
<feature type="compositionally biased region" description="Low complexity" evidence="1">
    <location>
        <begin position="255"/>
        <end position="274"/>
    </location>
</feature>
<feature type="compositionally biased region" description="Pro residues" evidence="1">
    <location>
        <begin position="211"/>
        <end position="222"/>
    </location>
</feature>
<feature type="region of interest" description="Disordered" evidence="1">
    <location>
        <begin position="1"/>
        <end position="65"/>
    </location>
</feature>
<gene>
    <name evidence="2" type="ORF">C8A01DRAFT_46990</name>
</gene>
<keyword evidence="3" id="KW-1185">Reference proteome</keyword>
<feature type="region of interest" description="Disordered" evidence="1">
    <location>
        <begin position="402"/>
        <end position="445"/>
    </location>
</feature>
<feature type="region of interest" description="Disordered" evidence="1">
    <location>
        <begin position="175"/>
        <end position="301"/>
    </location>
</feature>
<organism evidence="2 3">
    <name type="scientific">Parachaetomium inaequale</name>
    <dbReference type="NCBI Taxonomy" id="2588326"/>
    <lineage>
        <taxon>Eukaryota</taxon>
        <taxon>Fungi</taxon>
        <taxon>Dikarya</taxon>
        <taxon>Ascomycota</taxon>
        <taxon>Pezizomycotina</taxon>
        <taxon>Sordariomycetes</taxon>
        <taxon>Sordariomycetidae</taxon>
        <taxon>Sordariales</taxon>
        <taxon>Chaetomiaceae</taxon>
        <taxon>Parachaetomium</taxon>
    </lineage>
</organism>